<dbReference type="GO" id="GO:0016758">
    <property type="term" value="F:hexosyltransferase activity"/>
    <property type="evidence" value="ECO:0007669"/>
    <property type="project" value="InterPro"/>
</dbReference>
<dbReference type="PANTHER" id="PTHR43025">
    <property type="entry name" value="MONOGALACTOSYLDIACYLGLYCEROL SYNTHASE"/>
    <property type="match status" value="1"/>
</dbReference>
<feature type="domain" description="Diacylglycerol glucosyltransferase N-terminal" evidence="6">
    <location>
        <begin position="17"/>
        <end position="180"/>
    </location>
</feature>
<dbReference type="AlphaFoldDB" id="A0A0F7C1K7"/>
<evidence type="ECO:0000259" key="6">
    <source>
        <dbReference type="Pfam" id="PF06925"/>
    </source>
</evidence>
<keyword evidence="4" id="KW-0808">Transferase</keyword>
<dbReference type="PANTHER" id="PTHR43025:SF3">
    <property type="entry name" value="MONOGALACTOSYLDIACYLGLYCEROL SYNTHASE 1, CHLOROPLASTIC"/>
    <property type="match status" value="1"/>
</dbReference>
<evidence type="ECO:0000256" key="2">
    <source>
        <dbReference type="ARBA" id="ARBA00006962"/>
    </source>
</evidence>
<reference evidence="7" key="1">
    <citation type="submission" date="2015-03" db="EMBL/GenBank/DDBJ databases">
        <title>MIGS Cultured Bacterial/Archaeal sample from Brevibacillus laterosporus.</title>
        <authorList>
            <person name="Zeng D."/>
            <person name="Zhu L."/>
            <person name="Dong G."/>
            <person name="Ye W."/>
            <person name="Ren D."/>
            <person name="Wu L."/>
            <person name="Xu J."/>
            <person name="Li G."/>
            <person name="Guo L."/>
        </authorList>
    </citation>
    <scope>NUCLEOTIDE SEQUENCE</scope>
    <source>
        <strain evidence="7">B9</strain>
        <plasmid evidence="7">unnamed2</plasmid>
    </source>
</reference>
<dbReference type="SUPFAM" id="SSF53756">
    <property type="entry name" value="UDP-Glycosyltransferase/glycogen phosphorylase"/>
    <property type="match status" value="1"/>
</dbReference>
<dbReference type="EMBL" id="CP011076">
    <property type="protein sequence ID" value="AKF96008.1"/>
    <property type="molecule type" value="Genomic_DNA"/>
</dbReference>
<dbReference type="GO" id="GO:0009247">
    <property type="term" value="P:glycolipid biosynthetic process"/>
    <property type="evidence" value="ECO:0007669"/>
    <property type="project" value="InterPro"/>
</dbReference>
<dbReference type="InterPro" id="IPR009695">
    <property type="entry name" value="Diacylglyc_glucosyltr_N"/>
</dbReference>
<dbReference type="RefSeq" id="WP_031415251.1">
    <property type="nucleotide sequence ID" value="NZ_CP011076.1"/>
</dbReference>
<gene>
    <name evidence="7" type="ORF">EX87_20815</name>
</gene>
<evidence type="ECO:0000256" key="3">
    <source>
        <dbReference type="ARBA" id="ARBA00022676"/>
    </source>
</evidence>
<geneLocation type="plasmid" evidence="7">
    <name>unnamed2</name>
</geneLocation>
<proteinExistence type="inferred from homology"/>
<evidence type="ECO:0000313" key="7">
    <source>
        <dbReference type="EMBL" id="AKF96008.1"/>
    </source>
</evidence>
<sequence>MITKKVLILSEAFGAGHTKVAEALKEGISLFAPFVHTKIVELGQELNPLTTTLMFRLYVKLITTYPYLWGKTYQKKQDQPLSKEYQFIIYQLFHRKIEALLEQEKPNLVICTHPFSSSSVSRLKRLGCPLNLCTVITDFHAHGVYAQPEVDLYLVSSDGVQQELINLGVQQNRIMITGIPTKTRFWIKNDKQEIRRKLQLKNIPTVMLMGGGLGLGGIGRVAHMLTKWREDLQVVICTGYNQTLKQSLSKNRCFHHPHIHILEFVDIIDEWMDASDLIITKPGGVSCFEALLKGIPMLLYKPIPGHEEKNCDFLVQNRFAIKVDSLIQVEAWIQKLLFSPREVDLLQRRIVNFKQKIDPLESYRSIMKLLVP</sequence>
<dbReference type="Pfam" id="PF04101">
    <property type="entry name" value="Glyco_tran_28_C"/>
    <property type="match status" value="1"/>
</dbReference>
<dbReference type="InterPro" id="IPR050519">
    <property type="entry name" value="Glycosyltransf_28_UgtP"/>
</dbReference>
<keyword evidence="3" id="KW-0328">Glycosyltransferase</keyword>
<name>A0A0F7C1K7_BRELA</name>
<evidence type="ECO:0000256" key="1">
    <source>
        <dbReference type="ARBA" id="ARBA00004370"/>
    </source>
</evidence>
<dbReference type="InterPro" id="IPR007235">
    <property type="entry name" value="Glyco_trans_28_C"/>
</dbReference>
<accession>A0A0F7C1K7</accession>
<keyword evidence="7" id="KW-0614">Plasmid</keyword>
<feature type="domain" description="Glycosyl transferase family 28 C-terminal" evidence="5">
    <location>
        <begin position="221"/>
        <end position="322"/>
    </location>
</feature>
<comment type="subcellular location">
    <subcellularLocation>
        <location evidence="1">Membrane</location>
    </subcellularLocation>
</comment>
<protein>
    <submittedName>
        <fullName evidence="7">Galactosyldiacylglycerol synthase</fullName>
    </submittedName>
</protein>
<organism evidence="7">
    <name type="scientific">Brevibacillus laterosporus</name>
    <name type="common">Bacillus laterosporus</name>
    <dbReference type="NCBI Taxonomy" id="1465"/>
    <lineage>
        <taxon>Bacteria</taxon>
        <taxon>Bacillati</taxon>
        <taxon>Bacillota</taxon>
        <taxon>Bacilli</taxon>
        <taxon>Bacillales</taxon>
        <taxon>Paenibacillaceae</taxon>
        <taxon>Brevibacillus</taxon>
    </lineage>
</organism>
<comment type="similarity">
    <text evidence="2">Belongs to the glycosyltransferase 28 family.</text>
</comment>
<dbReference type="Gene3D" id="3.40.50.2000">
    <property type="entry name" value="Glycogen Phosphorylase B"/>
    <property type="match status" value="1"/>
</dbReference>
<evidence type="ECO:0000259" key="5">
    <source>
        <dbReference type="Pfam" id="PF04101"/>
    </source>
</evidence>
<evidence type="ECO:0000256" key="4">
    <source>
        <dbReference type="ARBA" id="ARBA00022679"/>
    </source>
</evidence>
<dbReference type="Pfam" id="PF06925">
    <property type="entry name" value="MGDG_synth"/>
    <property type="match status" value="1"/>
</dbReference>
<dbReference type="GO" id="GO:0016020">
    <property type="term" value="C:membrane"/>
    <property type="evidence" value="ECO:0007669"/>
    <property type="project" value="UniProtKB-SubCell"/>
</dbReference>